<reference evidence="1 2" key="1">
    <citation type="submission" date="2018-04" db="EMBL/GenBank/DDBJ databases">
        <title>Genomic Encyclopedia of Type Strains, Phase IV (KMG-IV): sequencing the most valuable type-strain genomes for metagenomic binning, comparative biology and taxonomic classification.</title>
        <authorList>
            <person name="Goeker M."/>
        </authorList>
    </citation>
    <scope>NUCLEOTIDE SEQUENCE [LARGE SCALE GENOMIC DNA]</scope>
    <source>
        <strain evidence="1 2">DSM 28688</strain>
    </source>
</reference>
<protein>
    <submittedName>
        <fullName evidence="1">Uncharacterized protein</fullName>
    </submittedName>
</protein>
<dbReference type="Proteomes" id="UP000245887">
    <property type="component" value="Unassembled WGS sequence"/>
</dbReference>
<sequence length="196" mass="20794">MILSFGVVAQDLKKQATPMPATTVNTGDSGGGMQATTVKAQQQVMSVPNAGLNQIASNSDFILEIPVEFQGDGTFGPEYGSRQGESYSQVAVSCLLNFHDKDWDTPDIVEIRKSKVITLGPDNSFSGTVRMGIAYSGVVEEELSGAGVYVQPNVTGSSSACELQLIAADGQRVEVQETGADYRSSVDLIRPVNDIL</sequence>
<gene>
    <name evidence="1" type="ORF">C8D92_103242</name>
</gene>
<accession>A0A2U1CYH0</accession>
<name>A0A2U1CYH0_9GAMM</name>
<proteinExistence type="predicted"/>
<evidence type="ECO:0000313" key="2">
    <source>
        <dbReference type="Proteomes" id="UP000245887"/>
    </source>
</evidence>
<organism evidence="1 2">
    <name type="scientific">Tamilnaduibacter salinus</name>
    <dbReference type="NCBI Taxonomy" id="1484056"/>
    <lineage>
        <taxon>Bacteria</taxon>
        <taxon>Pseudomonadati</taxon>
        <taxon>Pseudomonadota</taxon>
        <taxon>Gammaproteobacteria</taxon>
        <taxon>Pseudomonadales</taxon>
        <taxon>Marinobacteraceae</taxon>
        <taxon>Tamilnaduibacter</taxon>
    </lineage>
</organism>
<comment type="caution">
    <text evidence="1">The sequence shown here is derived from an EMBL/GenBank/DDBJ whole genome shotgun (WGS) entry which is preliminary data.</text>
</comment>
<dbReference type="AlphaFoldDB" id="A0A2U1CYH0"/>
<dbReference type="EMBL" id="QEKQ01000003">
    <property type="protein sequence ID" value="PVY77555.1"/>
    <property type="molecule type" value="Genomic_DNA"/>
</dbReference>
<evidence type="ECO:0000313" key="1">
    <source>
        <dbReference type="EMBL" id="PVY77555.1"/>
    </source>
</evidence>